<sequence>MTDNENRKKFIQLLREGVQHKIQQQRVQSTFIPPCTRQKHALQDETSDPQAEVRCASLPERDGSSKLAAAGAGTGIASWQTLAWRDAYSMEPYFLETVDGRPLRIKQVLQGELNGFGTGLTVWPAACVLLKYLEHRAAKDPRALAAGDRPFVLELGSGTGAVGIAAAMLLRAGRVALTDMDNVRFIMQDNVRLAQEDGGLDNHVVIDVEAYEWGQRPSKKLIQDGAYPDLILVSDCILPRLYPIEPLVEALALLSRSYTRILISYEHRHYQCFQPKERFWELMQERKFSLRVIDTTEYHPHYVAADIEIWEITPQQTV</sequence>
<gene>
    <name evidence="1" type="ORF">PHYBOEH_005772</name>
</gene>
<dbReference type="InterPro" id="IPR019410">
    <property type="entry name" value="Methyltransf_16"/>
</dbReference>
<dbReference type="OrthoDB" id="413520at2759"/>
<organism evidence="1 2">
    <name type="scientific">Phytophthora boehmeriae</name>
    <dbReference type="NCBI Taxonomy" id="109152"/>
    <lineage>
        <taxon>Eukaryota</taxon>
        <taxon>Sar</taxon>
        <taxon>Stramenopiles</taxon>
        <taxon>Oomycota</taxon>
        <taxon>Peronosporomycetes</taxon>
        <taxon>Peronosporales</taxon>
        <taxon>Peronosporaceae</taxon>
        <taxon>Phytophthora</taxon>
    </lineage>
</organism>
<dbReference type="Pfam" id="PF10294">
    <property type="entry name" value="Methyltransf_16"/>
    <property type="match status" value="1"/>
</dbReference>
<accession>A0A8T1XEY4</accession>
<dbReference type="Proteomes" id="UP000693981">
    <property type="component" value="Unassembled WGS sequence"/>
</dbReference>
<comment type="caution">
    <text evidence="1">The sequence shown here is derived from an EMBL/GenBank/DDBJ whole genome shotgun (WGS) entry which is preliminary data.</text>
</comment>
<evidence type="ECO:0000313" key="2">
    <source>
        <dbReference type="Proteomes" id="UP000693981"/>
    </source>
</evidence>
<reference evidence="1" key="1">
    <citation type="submission" date="2021-02" db="EMBL/GenBank/DDBJ databases">
        <authorList>
            <person name="Palmer J.M."/>
        </authorList>
    </citation>
    <scope>NUCLEOTIDE SEQUENCE</scope>
    <source>
        <strain evidence="1">SCRP23</strain>
    </source>
</reference>
<protein>
    <submittedName>
        <fullName evidence="1">Uncharacterized protein</fullName>
    </submittedName>
</protein>
<dbReference type="AlphaFoldDB" id="A0A8T1XEY4"/>
<dbReference type="PANTHER" id="PTHR14614">
    <property type="entry name" value="HEPATOCELLULAR CARCINOMA-ASSOCIATED ANTIGEN"/>
    <property type="match status" value="1"/>
</dbReference>
<name>A0A8T1XEY4_9STRA</name>
<keyword evidence="2" id="KW-1185">Reference proteome</keyword>
<evidence type="ECO:0000313" key="1">
    <source>
        <dbReference type="EMBL" id="KAG7402209.1"/>
    </source>
</evidence>
<proteinExistence type="predicted"/>
<dbReference type="EMBL" id="JAGDFL010000003">
    <property type="protein sequence ID" value="KAG7402209.1"/>
    <property type="molecule type" value="Genomic_DNA"/>
</dbReference>